<gene>
    <name evidence="4" type="ORF">G3446_09025</name>
</gene>
<feature type="domain" description="AMP-dependent synthetase/ligase" evidence="3">
    <location>
        <begin position="23"/>
        <end position="432"/>
    </location>
</feature>
<dbReference type="SUPFAM" id="SSF56801">
    <property type="entry name" value="Acetyl-CoA synthetase-like"/>
    <property type="match status" value="1"/>
</dbReference>
<dbReference type="GO" id="GO:0005524">
    <property type="term" value="F:ATP binding"/>
    <property type="evidence" value="ECO:0007669"/>
    <property type="project" value="UniProtKB-KW"/>
</dbReference>
<accession>A0A6M0JWY2</accession>
<keyword evidence="4" id="KW-0436">Ligase</keyword>
<dbReference type="Pfam" id="PF00501">
    <property type="entry name" value="AMP-binding"/>
    <property type="match status" value="1"/>
</dbReference>
<name>A0A6M0JWY2_9GAMM</name>
<dbReference type="InterPro" id="IPR000873">
    <property type="entry name" value="AMP-dep_synth/lig_dom"/>
</dbReference>
<evidence type="ECO:0000313" key="5">
    <source>
        <dbReference type="Proteomes" id="UP000483379"/>
    </source>
</evidence>
<sequence>MSQWSEDLIAVDRAKTLDGLFVQRVSRSPDRVAYRYFQKGTGWQQLTWREMGQWVARWNHALAGEPLDAGDRVAMLLRNCPEWVMFDQAAYALGLVTVPLYTDDRAENAAYILQDAAVKVLLVQDAGRWRRLAEAVGDAPWPLRVVILEASPAARALAESDPRVVVAEDWLPETAPPLTQRNDDPRSLATIVYTSGTTGRPKGVMLSHRNILTNAHSVLTLINVYGEDLFLSFLPLSHMLERTGGYYLPLMAGSTVAYARSIGQLAEDMQSIRPTVMIAVPRVFERVYQKIADQLETGPTPVRWLFRLAVASGWRAFLHAQGRGGWHPLLLLWPILKRKVGQPVIDKLGGRLRAAVSGGASLPTGVAHTFIGLGLPLIQGYGLTETSPVVSFNPLEDNIPESVGVPIRGIQTRIGADDELLVKGDNVMQGYWNNHAATTKVLSHDGWLHTGDQAHIENGHIYITGRIKDILALSNGEKVPPGDLETAIAMDPLFEQVVVLGEGQSHLSALLVLNADLWSGLAREYGLDPDRPESLEDAQLHKDIVKRIRLALKDFPGYAKVRRVTLTLEPWSIENGLLTPTLKVKRNKVVERYQEHIEAMYAFEG</sequence>
<organism evidence="4 5">
    <name type="scientific">Thiorhodococcus minor</name>
    <dbReference type="NCBI Taxonomy" id="57489"/>
    <lineage>
        <taxon>Bacteria</taxon>
        <taxon>Pseudomonadati</taxon>
        <taxon>Pseudomonadota</taxon>
        <taxon>Gammaproteobacteria</taxon>
        <taxon>Chromatiales</taxon>
        <taxon>Chromatiaceae</taxon>
        <taxon>Thiorhodococcus</taxon>
    </lineage>
</organism>
<evidence type="ECO:0000256" key="2">
    <source>
        <dbReference type="ARBA" id="ARBA00022840"/>
    </source>
</evidence>
<dbReference type="GO" id="GO:0016020">
    <property type="term" value="C:membrane"/>
    <property type="evidence" value="ECO:0007669"/>
    <property type="project" value="TreeGrafter"/>
</dbReference>
<dbReference type="PANTHER" id="PTHR43272:SF33">
    <property type="entry name" value="AMP-BINDING DOMAIN-CONTAINING PROTEIN-RELATED"/>
    <property type="match status" value="1"/>
</dbReference>
<dbReference type="InterPro" id="IPR020845">
    <property type="entry name" value="AMP-binding_CS"/>
</dbReference>
<dbReference type="Proteomes" id="UP000483379">
    <property type="component" value="Unassembled WGS sequence"/>
</dbReference>
<reference evidence="4 5" key="1">
    <citation type="submission" date="2020-02" db="EMBL/GenBank/DDBJ databases">
        <title>Genome sequences of Thiorhodococcus mannitoliphagus and Thiorhodococcus minor, purple sulfur photosynthetic bacteria in the gammaproteobacterial family, Chromatiaceae.</title>
        <authorList>
            <person name="Aviles F.A."/>
            <person name="Meyer T.E."/>
            <person name="Kyndt J.A."/>
        </authorList>
    </citation>
    <scope>NUCLEOTIDE SEQUENCE [LARGE SCALE GENOMIC DNA]</scope>
    <source>
        <strain evidence="4 5">DSM 11518</strain>
    </source>
</reference>
<dbReference type="PANTHER" id="PTHR43272">
    <property type="entry name" value="LONG-CHAIN-FATTY-ACID--COA LIGASE"/>
    <property type="match status" value="1"/>
</dbReference>
<dbReference type="InterPro" id="IPR042099">
    <property type="entry name" value="ANL_N_sf"/>
</dbReference>
<evidence type="ECO:0000313" key="4">
    <source>
        <dbReference type="EMBL" id="NEV62028.1"/>
    </source>
</evidence>
<keyword evidence="2" id="KW-0067">ATP-binding</keyword>
<evidence type="ECO:0000256" key="1">
    <source>
        <dbReference type="ARBA" id="ARBA00022741"/>
    </source>
</evidence>
<comment type="caution">
    <text evidence="4">The sequence shown here is derived from an EMBL/GenBank/DDBJ whole genome shotgun (WGS) entry which is preliminary data.</text>
</comment>
<dbReference type="PROSITE" id="PS00455">
    <property type="entry name" value="AMP_BINDING"/>
    <property type="match status" value="1"/>
</dbReference>
<keyword evidence="1" id="KW-0547">Nucleotide-binding</keyword>
<dbReference type="GO" id="GO:0004467">
    <property type="term" value="F:long-chain fatty acid-CoA ligase activity"/>
    <property type="evidence" value="ECO:0007669"/>
    <property type="project" value="TreeGrafter"/>
</dbReference>
<dbReference type="RefSeq" id="WP_164452502.1">
    <property type="nucleotide sequence ID" value="NZ_JAAIJQ010000021.1"/>
</dbReference>
<protein>
    <submittedName>
        <fullName evidence="4">Long-chain fatty acid--CoA ligase</fullName>
    </submittedName>
</protein>
<proteinExistence type="predicted"/>
<dbReference type="CDD" id="cd05907">
    <property type="entry name" value="VL_LC_FACS_like"/>
    <property type="match status" value="1"/>
</dbReference>
<dbReference type="EMBL" id="JAAIJQ010000021">
    <property type="protein sequence ID" value="NEV62028.1"/>
    <property type="molecule type" value="Genomic_DNA"/>
</dbReference>
<keyword evidence="5" id="KW-1185">Reference proteome</keyword>
<evidence type="ECO:0000259" key="3">
    <source>
        <dbReference type="Pfam" id="PF00501"/>
    </source>
</evidence>
<dbReference type="AlphaFoldDB" id="A0A6M0JWY2"/>
<dbReference type="Gene3D" id="3.40.50.12780">
    <property type="entry name" value="N-terminal domain of ligase-like"/>
    <property type="match status" value="1"/>
</dbReference>
<dbReference type="Pfam" id="PF23562">
    <property type="entry name" value="AMP-binding_C_3"/>
    <property type="match status" value="1"/>
</dbReference>